<gene>
    <name evidence="1" type="ORF">LPLAT_LOCUS13095</name>
</gene>
<dbReference type="InterPro" id="IPR016161">
    <property type="entry name" value="Ald_DH/histidinol_DH"/>
</dbReference>
<evidence type="ECO:0000313" key="1">
    <source>
        <dbReference type="EMBL" id="CAL1687930.1"/>
    </source>
</evidence>
<dbReference type="Proteomes" id="UP001497644">
    <property type="component" value="Chromosome 8"/>
</dbReference>
<organism evidence="1 2">
    <name type="scientific">Lasius platythorax</name>
    <dbReference type="NCBI Taxonomy" id="488582"/>
    <lineage>
        <taxon>Eukaryota</taxon>
        <taxon>Metazoa</taxon>
        <taxon>Ecdysozoa</taxon>
        <taxon>Arthropoda</taxon>
        <taxon>Hexapoda</taxon>
        <taxon>Insecta</taxon>
        <taxon>Pterygota</taxon>
        <taxon>Neoptera</taxon>
        <taxon>Endopterygota</taxon>
        <taxon>Hymenoptera</taxon>
        <taxon>Apocrita</taxon>
        <taxon>Aculeata</taxon>
        <taxon>Formicoidea</taxon>
        <taxon>Formicidae</taxon>
        <taxon>Formicinae</taxon>
        <taxon>Lasius</taxon>
        <taxon>Lasius</taxon>
    </lineage>
</organism>
<dbReference type="GO" id="GO:0016491">
    <property type="term" value="F:oxidoreductase activity"/>
    <property type="evidence" value="ECO:0007669"/>
    <property type="project" value="InterPro"/>
</dbReference>
<name>A0AAV2PA05_9HYME</name>
<dbReference type="AlphaFoldDB" id="A0AAV2PA05"/>
<keyword evidence="2" id="KW-1185">Reference proteome</keyword>
<dbReference type="EMBL" id="OZ034831">
    <property type="protein sequence ID" value="CAL1687930.1"/>
    <property type="molecule type" value="Genomic_DNA"/>
</dbReference>
<reference evidence="1" key="1">
    <citation type="submission" date="2024-04" db="EMBL/GenBank/DDBJ databases">
        <authorList>
            <consortium name="Molecular Ecology Group"/>
        </authorList>
    </citation>
    <scope>NUCLEOTIDE SEQUENCE</scope>
</reference>
<sequence>MDDNAIDYVNIINEYYTNLEYDINKKVSLKRISDLSLGLKFQDVNNFAVRLDEAVSIIQDNVLLFASVCEHKDVLTSIIDYLNYFGVQFMYDIKGEFNDKYETIMSLMLTICNISKEPEVQLFLENAIIKDSEAQNCTQENCKSLFPSQYIEMVLLEESDLYAFINCLKMKNVASSLHKIWVQQSIKQTFQWHIKKYFGHLNVPIHIFQSQQELLNLLSQIPYFGLKILSIWSEDIVGARNLAMSLQRHVVFINTHMNFCAGILLPYAKLLDRTFQFLSEDEYMSEKHNYKWIINPKSYKGSIYNLFYNNIWQKPVRNMYWEHNDMLLANATCEDFTRCIKSAEEGYKIWSAKSINSRMHVLSKLASILKYKNESLLADVVSKWKKLPYFCVNLLTCHETEQFEITKIRIPKGVSILEEKDKVTLFRELTQCLITGNSIIVICNADLCTLAPYCDIFLTATIPPGVINLLSSNILVDVKYDNLAELKPEEVYVQLTINKHIVLCLK</sequence>
<dbReference type="SUPFAM" id="SSF53720">
    <property type="entry name" value="ALDH-like"/>
    <property type="match status" value="1"/>
</dbReference>
<evidence type="ECO:0000313" key="2">
    <source>
        <dbReference type="Proteomes" id="UP001497644"/>
    </source>
</evidence>
<proteinExistence type="predicted"/>
<protein>
    <submittedName>
        <fullName evidence="1">Uncharacterized protein</fullName>
    </submittedName>
</protein>
<accession>A0AAV2PA05</accession>